<gene>
    <name evidence="1" type="ORF">SS1G_01016</name>
</gene>
<dbReference type="GeneID" id="5494396"/>
<evidence type="ECO:0000313" key="1">
    <source>
        <dbReference type="EMBL" id="EDN91613.1"/>
    </source>
</evidence>
<keyword evidence="2" id="KW-1185">Reference proteome</keyword>
<dbReference type="KEGG" id="ssl:SS1G_01016"/>
<dbReference type="EMBL" id="CH476621">
    <property type="protein sequence ID" value="EDN91613.1"/>
    <property type="molecule type" value="Genomic_DNA"/>
</dbReference>
<protein>
    <submittedName>
        <fullName evidence="1">Uncharacterized protein</fullName>
    </submittedName>
</protein>
<dbReference type="HOGENOM" id="CLU_3191588_0_0_1"/>
<organism evidence="1 2">
    <name type="scientific">Sclerotinia sclerotiorum (strain ATCC 18683 / 1980 / Ss-1)</name>
    <name type="common">White mold</name>
    <name type="synonym">Whetzelinia sclerotiorum</name>
    <dbReference type="NCBI Taxonomy" id="665079"/>
    <lineage>
        <taxon>Eukaryota</taxon>
        <taxon>Fungi</taxon>
        <taxon>Dikarya</taxon>
        <taxon>Ascomycota</taxon>
        <taxon>Pezizomycotina</taxon>
        <taxon>Leotiomycetes</taxon>
        <taxon>Helotiales</taxon>
        <taxon>Sclerotiniaceae</taxon>
        <taxon>Sclerotinia</taxon>
    </lineage>
</organism>
<sequence length="46" mass="5113">MRSGFLQTEEPGEVLSLWEYTPEYTACLLVVTLLSQALDHCVANLA</sequence>
<evidence type="ECO:0000313" key="2">
    <source>
        <dbReference type="Proteomes" id="UP000001312"/>
    </source>
</evidence>
<dbReference type="AlphaFoldDB" id="A7E6U1"/>
<name>A7E6U1_SCLS1</name>
<proteinExistence type="predicted"/>
<dbReference type="InParanoid" id="A7E6U1"/>
<dbReference type="RefSeq" id="XP_001598927.1">
    <property type="nucleotide sequence ID" value="XM_001598877.1"/>
</dbReference>
<accession>A7E6U1</accession>
<dbReference type="Proteomes" id="UP000001312">
    <property type="component" value="Unassembled WGS sequence"/>
</dbReference>
<reference evidence="2" key="1">
    <citation type="journal article" date="2011" name="PLoS Genet.">
        <title>Genomic analysis of the necrotrophic fungal pathogens Sclerotinia sclerotiorum and Botrytis cinerea.</title>
        <authorList>
            <person name="Amselem J."/>
            <person name="Cuomo C.A."/>
            <person name="van Kan J.A."/>
            <person name="Viaud M."/>
            <person name="Benito E.P."/>
            <person name="Couloux A."/>
            <person name="Coutinho P.M."/>
            <person name="de Vries R.P."/>
            <person name="Dyer P.S."/>
            <person name="Fillinger S."/>
            <person name="Fournier E."/>
            <person name="Gout L."/>
            <person name="Hahn M."/>
            <person name="Kohn L."/>
            <person name="Lapalu N."/>
            <person name="Plummer K.M."/>
            <person name="Pradier J.M."/>
            <person name="Quevillon E."/>
            <person name="Sharon A."/>
            <person name="Simon A."/>
            <person name="ten Have A."/>
            <person name="Tudzynski B."/>
            <person name="Tudzynski P."/>
            <person name="Wincker P."/>
            <person name="Andrew M."/>
            <person name="Anthouard V."/>
            <person name="Beever R.E."/>
            <person name="Beffa R."/>
            <person name="Benoit I."/>
            <person name="Bouzid O."/>
            <person name="Brault B."/>
            <person name="Chen Z."/>
            <person name="Choquer M."/>
            <person name="Collemare J."/>
            <person name="Cotton P."/>
            <person name="Danchin E.G."/>
            <person name="Da Silva C."/>
            <person name="Gautier A."/>
            <person name="Giraud C."/>
            <person name="Giraud T."/>
            <person name="Gonzalez C."/>
            <person name="Grossetete S."/>
            <person name="Guldener U."/>
            <person name="Henrissat B."/>
            <person name="Howlett B.J."/>
            <person name="Kodira C."/>
            <person name="Kretschmer M."/>
            <person name="Lappartient A."/>
            <person name="Leroch M."/>
            <person name="Levis C."/>
            <person name="Mauceli E."/>
            <person name="Neuveglise C."/>
            <person name="Oeser B."/>
            <person name="Pearson M."/>
            <person name="Poulain J."/>
            <person name="Poussereau N."/>
            <person name="Quesneville H."/>
            <person name="Rascle C."/>
            <person name="Schumacher J."/>
            <person name="Segurens B."/>
            <person name="Sexton A."/>
            <person name="Silva E."/>
            <person name="Sirven C."/>
            <person name="Soanes D.M."/>
            <person name="Talbot N.J."/>
            <person name="Templeton M."/>
            <person name="Yandava C."/>
            <person name="Yarden O."/>
            <person name="Zeng Q."/>
            <person name="Rollins J.A."/>
            <person name="Lebrun M.H."/>
            <person name="Dickman M."/>
        </authorList>
    </citation>
    <scope>NUCLEOTIDE SEQUENCE [LARGE SCALE GENOMIC DNA]</scope>
    <source>
        <strain evidence="2">ATCC 18683 / 1980 / Ss-1</strain>
    </source>
</reference>